<reference evidence="2" key="1">
    <citation type="submission" date="2023-06" db="EMBL/GenBank/DDBJ databases">
        <title>Genome-scale phylogeny and comparative genomics of the fungal order Sordariales.</title>
        <authorList>
            <consortium name="Lawrence Berkeley National Laboratory"/>
            <person name="Hensen N."/>
            <person name="Bonometti L."/>
            <person name="Westerberg I."/>
            <person name="Brannstrom I.O."/>
            <person name="Guillou S."/>
            <person name="Cros-Aarteil S."/>
            <person name="Calhoun S."/>
            <person name="Haridas S."/>
            <person name="Kuo A."/>
            <person name="Mondo S."/>
            <person name="Pangilinan J."/>
            <person name="Riley R."/>
            <person name="LaButti K."/>
            <person name="Andreopoulos B."/>
            <person name="Lipzen A."/>
            <person name="Chen C."/>
            <person name="Yanf M."/>
            <person name="Daum C."/>
            <person name="Ng V."/>
            <person name="Clum A."/>
            <person name="Steindorff A."/>
            <person name="Ohm R."/>
            <person name="Martin F."/>
            <person name="Silar P."/>
            <person name="Natvig D."/>
            <person name="Lalanne C."/>
            <person name="Gautier V."/>
            <person name="Ament-velasquez S.L."/>
            <person name="Kruys A."/>
            <person name="Hutchinson M.I."/>
            <person name="Powell A.J."/>
            <person name="Barry K."/>
            <person name="Miller A.N."/>
            <person name="Grigoriev I.V."/>
            <person name="Debuchy R."/>
            <person name="Gladieux P."/>
            <person name="Thoren M.H."/>
            <person name="Johannesson H."/>
        </authorList>
    </citation>
    <scope>NUCLEOTIDE SEQUENCE</scope>
    <source>
        <strain evidence="2">SMH3187-1</strain>
    </source>
</reference>
<evidence type="ECO:0000256" key="1">
    <source>
        <dbReference type="ARBA" id="ARBA00009884"/>
    </source>
</evidence>
<sequence>MASRGTSLREKQIVSIKKILNLNEAVEPTEADDANANGSFLAPAAPILKDGRPIWKVLVFDDLGRDVISPVLQVSHLRSMGVTMHMHLSSSRAPIPDVPAIYLVEPTPTNLQAITNDLQKGLYSSAHVNFLSSIPRPLLEDFAAQAATAGTSEQIAQVFDQYLNFIVTEPDLFSLGMQKEHTYWALNSAKTKDEELDRVVDRIVSGLFSVVVTMGVIPVIRCPRGAAAEMIAAKLDRRLRDHILNSKDNLFSSHARPSSSAAGTPTSRPVLIILDRNVDLVPMLSHSWTYQSLCFDVFKSELNRITIETPVDASNPAAGTTKKGYDLAANDFFWQRNACLPFPQVAEDIDAELTKYKEDAEAITKNTGVTNFEDLQNDTSASAQHLKAAITLLPELRERKATLDMHMNILAGILGEIQNRQLDNYFELEQNVMKQTKPQMLELIKTGDKGKPTDKLRLFIIWYLSTEQDVNRQEWTQFEEALVAAGCDVTSLSYIRQVRATTKMTQLTTVNSSASAGQQPSGSSDLFQKFSSISSRFTDRLKETGVPTGVLTSNVASLLGGIKDFLPVDRDLTVTKITESIMDPSSASSSAISKTEHYLYFDPRSANARGTMPQPSAMRAAATGVSAPGGLPGAGMAQSAGTGASFGQRRQGFSEALVFMVGGGSMDEYGNLQEWANRTATNDRAKRRVVYGASELVNAGQFVREELDRLGKEIS</sequence>
<dbReference type="Gene3D" id="3.40.50.1910">
    <property type="match status" value="1"/>
</dbReference>
<evidence type="ECO:0000313" key="3">
    <source>
        <dbReference type="Proteomes" id="UP001172155"/>
    </source>
</evidence>
<comment type="caution">
    <text evidence="2">The sequence shown here is derived from an EMBL/GenBank/DDBJ whole genome shotgun (WGS) entry which is preliminary data.</text>
</comment>
<dbReference type="InterPro" id="IPR036045">
    <property type="entry name" value="Sec1-like_sf"/>
</dbReference>
<dbReference type="Gene3D" id="3.40.50.2060">
    <property type="match status" value="1"/>
</dbReference>
<dbReference type="Gene3D" id="3.90.830.10">
    <property type="entry name" value="Syntaxin Binding Protein 1, Chain A, domain 2"/>
    <property type="match status" value="1"/>
</dbReference>
<dbReference type="InterPro" id="IPR043127">
    <property type="entry name" value="Sec-1-like_dom3a"/>
</dbReference>
<dbReference type="PANTHER" id="PTHR11679">
    <property type="entry name" value="VESICLE PROTEIN SORTING-ASSOCIATED"/>
    <property type="match status" value="1"/>
</dbReference>
<dbReference type="InterPro" id="IPR043154">
    <property type="entry name" value="Sec-1-like_dom1"/>
</dbReference>
<gene>
    <name evidence="2" type="ORF">B0T18DRAFT_315291</name>
</gene>
<accession>A0AA40KCZ9</accession>
<dbReference type="EMBL" id="JAUKUD010000001">
    <property type="protein sequence ID" value="KAK0754649.1"/>
    <property type="molecule type" value="Genomic_DNA"/>
</dbReference>
<dbReference type="InterPro" id="IPR001619">
    <property type="entry name" value="Sec1-like"/>
</dbReference>
<proteinExistence type="inferred from homology"/>
<comment type="similarity">
    <text evidence="1">Belongs to the STXBP/unc-18/SEC1 family.</text>
</comment>
<organism evidence="2 3">
    <name type="scientific">Schizothecium vesticola</name>
    <dbReference type="NCBI Taxonomy" id="314040"/>
    <lineage>
        <taxon>Eukaryota</taxon>
        <taxon>Fungi</taxon>
        <taxon>Dikarya</taxon>
        <taxon>Ascomycota</taxon>
        <taxon>Pezizomycotina</taxon>
        <taxon>Sordariomycetes</taxon>
        <taxon>Sordariomycetidae</taxon>
        <taxon>Sordariales</taxon>
        <taxon>Schizotheciaceae</taxon>
        <taxon>Schizothecium</taxon>
    </lineage>
</organism>
<dbReference type="Proteomes" id="UP001172155">
    <property type="component" value="Unassembled WGS sequence"/>
</dbReference>
<dbReference type="PIRSF" id="PIRSF005715">
    <property type="entry name" value="VPS45_Sec1"/>
    <property type="match status" value="1"/>
</dbReference>
<dbReference type="SUPFAM" id="SSF56815">
    <property type="entry name" value="Sec1/munc18-like (SM) proteins"/>
    <property type="match status" value="1"/>
</dbReference>
<dbReference type="GO" id="GO:0016192">
    <property type="term" value="P:vesicle-mediated transport"/>
    <property type="evidence" value="ECO:0007669"/>
    <property type="project" value="InterPro"/>
</dbReference>
<dbReference type="InterPro" id="IPR027482">
    <property type="entry name" value="Sec1-like_dom2"/>
</dbReference>
<dbReference type="Gene3D" id="1.25.40.60">
    <property type="match status" value="1"/>
</dbReference>
<keyword evidence="3" id="KW-1185">Reference proteome</keyword>
<dbReference type="Pfam" id="PF00995">
    <property type="entry name" value="Sec1"/>
    <property type="match status" value="1"/>
</dbReference>
<evidence type="ECO:0000313" key="2">
    <source>
        <dbReference type="EMBL" id="KAK0754649.1"/>
    </source>
</evidence>
<protein>
    <submittedName>
        <fullName evidence="2">Sec1-like protein</fullName>
    </submittedName>
</protein>
<name>A0AA40KCZ9_9PEZI</name>
<dbReference type="AlphaFoldDB" id="A0AA40KCZ9"/>